<dbReference type="AlphaFoldDB" id="A0A917UZ77"/>
<gene>
    <name evidence="4" type="primary">cobQ</name>
    <name evidence="6" type="ORF">GCM10007063_22320</name>
</gene>
<comment type="caution">
    <text evidence="6">The sequence shown here is derived from an EMBL/GenBank/DDBJ whole genome shotgun (WGS) entry which is preliminary data.</text>
</comment>
<dbReference type="GO" id="GO:0015420">
    <property type="term" value="F:ABC-type vitamin B12 transporter activity"/>
    <property type="evidence" value="ECO:0007669"/>
    <property type="project" value="UniProtKB-UniRule"/>
</dbReference>
<feature type="domain" description="CobQ/CobB/MinD/ParA nucleotide binding" evidence="5">
    <location>
        <begin position="4"/>
        <end position="229"/>
    </location>
</feature>
<dbReference type="InterPro" id="IPR004459">
    <property type="entry name" value="CobQ_synth"/>
</dbReference>
<name>A0A917UZ77_9BACI</name>
<dbReference type="HAMAP" id="MF_00028">
    <property type="entry name" value="CobQ"/>
    <property type="match status" value="1"/>
</dbReference>
<dbReference type="PANTHER" id="PTHR21343:SF1">
    <property type="entry name" value="COBYRIC ACID SYNTHASE"/>
    <property type="match status" value="1"/>
</dbReference>
<keyword evidence="3 4" id="KW-0315">Glutamine amidotransferase</keyword>
<comment type="function">
    <text evidence="4">Catalyzes amidations at positions B, D, E, and G on adenosylcobyrinic A,C-diamide. NH(2) groups are provided by glutamine, and one molecule of ATP is hydrogenolyzed for each amidation.</text>
</comment>
<dbReference type="Pfam" id="PF01656">
    <property type="entry name" value="CbiA"/>
    <property type="match status" value="1"/>
</dbReference>
<organism evidence="6 7">
    <name type="scientific">Lentibacillus kapialis</name>
    <dbReference type="NCBI Taxonomy" id="340214"/>
    <lineage>
        <taxon>Bacteria</taxon>
        <taxon>Bacillati</taxon>
        <taxon>Bacillota</taxon>
        <taxon>Bacilli</taxon>
        <taxon>Bacillales</taxon>
        <taxon>Bacillaceae</taxon>
        <taxon>Lentibacillus</taxon>
    </lineage>
</organism>
<accession>A0A917UZ77</accession>
<dbReference type="SUPFAM" id="SSF52540">
    <property type="entry name" value="P-loop containing nucleoside triphosphate hydrolases"/>
    <property type="match status" value="1"/>
</dbReference>
<comment type="caution">
    <text evidence="4">Lacks conserved residue(s) required for the propagation of feature annotation.</text>
</comment>
<evidence type="ECO:0000256" key="1">
    <source>
        <dbReference type="ARBA" id="ARBA00004953"/>
    </source>
</evidence>
<comment type="pathway">
    <text evidence="1 4">Cofactor biosynthesis; adenosylcobalamin biosynthesis.</text>
</comment>
<sequence length="281" mass="30516">MKGVMIQGTASNVGKSLLTTAMCRLFNKKGYATAPFKAQNMSNRTILTESGKEMSMAQAQQAAAAKLSPSVIMNPIVLKPSENHLSEVIFMGEKISTIHGGDYQTFYYKQARQTIESALKQLDAQYDLIFLEGAGSPVEMNLKARDLANMALANIANVPVILTADIDRGGAFASIVGTLALLEPEERSRVKGLLINKFHGDVTTFTSGSNWLETYTGIPVLGVIPYVDHNLADEDGLAASEGLTTTSMLNGADYEKLATHLEKYLDWKKLLTIMQGDTHAH</sequence>
<evidence type="ECO:0000256" key="2">
    <source>
        <dbReference type="ARBA" id="ARBA00022573"/>
    </source>
</evidence>
<proteinExistence type="inferred from homology"/>
<dbReference type="Gene3D" id="3.40.50.300">
    <property type="entry name" value="P-loop containing nucleotide triphosphate hydrolases"/>
    <property type="match status" value="1"/>
</dbReference>
<evidence type="ECO:0000259" key="5">
    <source>
        <dbReference type="Pfam" id="PF01656"/>
    </source>
</evidence>
<evidence type="ECO:0000313" key="6">
    <source>
        <dbReference type="EMBL" id="GGJ99512.1"/>
    </source>
</evidence>
<dbReference type="GO" id="GO:0003824">
    <property type="term" value="F:catalytic activity"/>
    <property type="evidence" value="ECO:0007669"/>
    <property type="project" value="InterPro"/>
</dbReference>
<reference evidence="6" key="2">
    <citation type="submission" date="2020-09" db="EMBL/GenBank/DDBJ databases">
        <authorList>
            <person name="Sun Q."/>
            <person name="Ohkuma M."/>
        </authorList>
    </citation>
    <scope>NUCLEOTIDE SEQUENCE</scope>
    <source>
        <strain evidence="6">JCM 12580</strain>
    </source>
</reference>
<keyword evidence="7" id="KW-1185">Reference proteome</keyword>
<keyword evidence="2 4" id="KW-0169">Cobalamin biosynthesis</keyword>
<dbReference type="GO" id="GO:0009236">
    <property type="term" value="P:cobalamin biosynthetic process"/>
    <property type="evidence" value="ECO:0007669"/>
    <property type="project" value="UniProtKB-UniRule"/>
</dbReference>
<dbReference type="RefSeq" id="WP_188633178.1">
    <property type="nucleotide sequence ID" value="NZ_BMNQ01000032.1"/>
</dbReference>
<evidence type="ECO:0000256" key="4">
    <source>
        <dbReference type="HAMAP-Rule" id="MF_00028"/>
    </source>
</evidence>
<dbReference type="NCBIfam" id="NF001989">
    <property type="entry name" value="PRK00784.1"/>
    <property type="match status" value="1"/>
</dbReference>
<dbReference type="InterPro" id="IPR002586">
    <property type="entry name" value="CobQ/CobB/MinD/ParA_Nub-bd_dom"/>
</dbReference>
<comment type="similarity">
    <text evidence="4">Belongs to the CobB/CobQ family. CobQ subfamily.</text>
</comment>
<dbReference type="PANTHER" id="PTHR21343">
    <property type="entry name" value="DETHIOBIOTIN SYNTHETASE"/>
    <property type="match status" value="1"/>
</dbReference>
<evidence type="ECO:0000313" key="7">
    <source>
        <dbReference type="Proteomes" id="UP000658382"/>
    </source>
</evidence>
<dbReference type="InterPro" id="IPR027417">
    <property type="entry name" value="P-loop_NTPase"/>
</dbReference>
<dbReference type="EMBL" id="BMNQ01000032">
    <property type="protein sequence ID" value="GGJ99512.1"/>
    <property type="molecule type" value="Genomic_DNA"/>
</dbReference>
<reference evidence="6" key="1">
    <citation type="journal article" date="2014" name="Int. J. Syst. Evol. Microbiol.">
        <title>Complete genome sequence of Corynebacterium casei LMG S-19264T (=DSM 44701T), isolated from a smear-ripened cheese.</title>
        <authorList>
            <consortium name="US DOE Joint Genome Institute (JGI-PGF)"/>
            <person name="Walter F."/>
            <person name="Albersmeier A."/>
            <person name="Kalinowski J."/>
            <person name="Ruckert C."/>
        </authorList>
    </citation>
    <scope>NUCLEOTIDE SEQUENCE</scope>
    <source>
        <strain evidence="6">JCM 12580</strain>
    </source>
</reference>
<evidence type="ECO:0000256" key="3">
    <source>
        <dbReference type="ARBA" id="ARBA00022962"/>
    </source>
</evidence>
<protein>
    <recommendedName>
        <fullName evidence="4">Cobyric acid synthase</fullName>
    </recommendedName>
</protein>
<dbReference type="Proteomes" id="UP000658382">
    <property type="component" value="Unassembled WGS sequence"/>
</dbReference>